<proteinExistence type="inferred from homology"/>
<evidence type="ECO:0000256" key="5">
    <source>
        <dbReference type="SAM" id="MobiDB-lite"/>
    </source>
</evidence>
<dbReference type="EMBL" id="JAPMOS010000029">
    <property type="protein sequence ID" value="KAJ4458417.1"/>
    <property type="molecule type" value="Genomic_DNA"/>
</dbReference>
<dbReference type="PANTHER" id="PTHR11843">
    <property type="entry name" value="40S RIBOSOMAL PROTEIN S12"/>
    <property type="match status" value="1"/>
</dbReference>
<dbReference type="PRINTS" id="PR00972">
    <property type="entry name" value="RIBSOMALS12E"/>
</dbReference>
<keyword evidence="9" id="KW-1185">Reference proteome</keyword>
<feature type="region of interest" description="Disordered" evidence="5">
    <location>
        <begin position="106"/>
        <end position="158"/>
    </location>
</feature>
<organism evidence="8 9">
    <name type="scientific">Paratrimastix pyriformis</name>
    <dbReference type="NCBI Taxonomy" id="342808"/>
    <lineage>
        <taxon>Eukaryota</taxon>
        <taxon>Metamonada</taxon>
        <taxon>Preaxostyla</taxon>
        <taxon>Paratrimastigidae</taxon>
        <taxon>Paratrimastix</taxon>
    </lineage>
</organism>
<dbReference type="Gene3D" id="3.30.1330.30">
    <property type="match status" value="1"/>
</dbReference>
<evidence type="ECO:0000256" key="1">
    <source>
        <dbReference type="ARBA" id="ARBA00005824"/>
    </source>
</evidence>
<dbReference type="Proteomes" id="UP001141327">
    <property type="component" value="Unassembled WGS sequence"/>
</dbReference>
<feature type="region of interest" description="Disordered" evidence="5">
    <location>
        <begin position="219"/>
        <end position="240"/>
    </location>
</feature>
<dbReference type="InterPro" id="IPR000530">
    <property type="entry name" value="Ribosomal_eS12"/>
</dbReference>
<gene>
    <name evidence="8" type="ORF">PAPYR_5805</name>
</gene>
<feature type="compositionally biased region" description="Polar residues" evidence="5">
    <location>
        <begin position="219"/>
        <end position="228"/>
    </location>
</feature>
<evidence type="ECO:0000256" key="3">
    <source>
        <dbReference type="ARBA" id="ARBA00023274"/>
    </source>
</evidence>
<evidence type="ECO:0000259" key="7">
    <source>
        <dbReference type="Pfam" id="PF03313"/>
    </source>
</evidence>
<evidence type="ECO:0000313" key="9">
    <source>
        <dbReference type="Proteomes" id="UP001141327"/>
    </source>
</evidence>
<keyword evidence="2 4" id="KW-0689">Ribosomal protein</keyword>
<dbReference type="InterPro" id="IPR047860">
    <property type="entry name" value="Ribosomal_eS12_CS"/>
</dbReference>
<evidence type="ECO:0000256" key="4">
    <source>
        <dbReference type="RuleBase" id="RU000670"/>
    </source>
</evidence>
<accession>A0ABQ8UL29</accession>
<name>A0ABQ8UL29_9EUKA</name>
<dbReference type="GO" id="GO:0005840">
    <property type="term" value="C:ribosome"/>
    <property type="evidence" value="ECO:0007669"/>
    <property type="project" value="UniProtKB-KW"/>
</dbReference>
<dbReference type="Pfam" id="PF01248">
    <property type="entry name" value="Ribosomal_L7Ae"/>
    <property type="match status" value="1"/>
</dbReference>
<comment type="similarity">
    <text evidence="1 4">Belongs to the eukaryotic ribosomal protein eS12 family.</text>
</comment>
<dbReference type="InterPro" id="IPR004038">
    <property type="entry name" value="Ribosomal_eL8/eL30/eS12/Gad45"/>
</dbReference>
<feature type="domain" description="Serine dehydratase-like alpha subunit" evidence="7">
    <location>
        <begin position="1"/>
        <end position="78"/>
    </location>
</feature>
<dbReference type="Pfam" id="PF03313">
    <property type="entry name" value="SDH_alpha"/>
    <property type="match status" value="1"/>
</dbReference>
<dbReference type="SUPFAM" id="SSF55315">
    <property type="entry name" value="L30e-like"/>
    <property type="match status" value="1"/>
</dbReference>
<sequence>MGMEHHLGLTCDPVNGLVQIPCMERNGFAATRAMDAAEFALLHDGRHKISFDEVILTMKLTGKDLNDRYRETAGGGLAVTYSLDEHQAQRNRQEDMIKEATEMLTDAAASVPRTPSELALRSPTTGAAQASPTTPSRPRLHSRSPPLAPNRHRTHPSTRFRTPVQVVSRARLPAIPGHPAVATTLPHGPANPAAVPSMQRRWIILLVRHEHVFDQNRKSAAQKNNKSGNKIAGHAHSTQDSIRTIGCESAPVETPVEAPATEAAPAAPMNEVTALQEVLKRAVIGNGIVRGLREVARCLDRRQAHLCILARNCDEPAYVKLVEALCTEHSIPLIKVDDNKDLGQWVGLCKIDKEGKARKIVACSCCAVRDYCTQDNTEAFEYLQNYIKTVKAE</sequence>
<feature type="domain" description="Ribosomal protein eL8/eL30/eS12/Gadd45" evidence="6">
    <location>
        <begin position="274"/>
        <end position="367"/>
    </location>
</feature>
<dbReference type="PROSITE" id="PS01189">
    <property type="entry name" value="RIBOSOMAL_S12E"/>
    <property type="match status" value="1"/>
</dbReference>
<dbReference type="InterPro" id="IPR029064">
    <property type="entry name" value="Ribosomal_eL30-like_sf"/>
</dbReference>
<keyword evidence="3 4" id="KW-0687">Ribonucleoprotein</keyword>
<dbReference type="InterPro" id="IPR005130">
    <property type="entry name" value="Ser_deHydtase-like_asu"/>
</dbReference>
<evidence type="ECO:0000256" key="2">
    <source>
        <dbReference type="ARBA" id="ARBA00022980"/>
    </source>
</evidence>
<evidence type="ECO:0000259" key="6">
    <source>
        <dbReference type="Pfam" id="PF01248"/>
    </source>
</evidence>
<evidence type="ECO:0000313" key="8">
    <source>
        <dbReference type="EMBL" id="KAJ4458417.1"/>
    </source>
</evidence>
<protein>
    <recommendedName>
        <fullName evidence="4">40S ribosomal protein S12</fullName>
    </recommendedName>
</protein>
<reference evidence="8" key="1">
    <citation type="journal article" date="2022" name="bioRxiv">
        <title>Genomics of Preaxostyla Flagellates Illuminates Evolutionary Transitions and the Path Towards Mitochondrial Loss.</title>
        <authorList>
            <person name="Novak L.V.F."/>
            <person name="Treitli S.C."/>
            <person name="Pyrih J."/>
            <person name="Halakuc P."/>
            <person name="Pipaliya S.V."/>
            <person name="Vacek V."/>
            <person name="Brzon O."/>
            <person name="Soukal P."/>
            <person name="Eme L."/>
            <person name="Dacks J.B."/>
            <person name="Karnkowska A."/>
            <person name="Elias M."/>
            <person name="Hampl V."/>
        </authorList>
    </citation>
    <scope>NUCLEOTIDE SEQUENCE</scope>
    <source>
        <strain evidence="8">RCP-MX</strain>
    </source>
</reference>
<comment type="caution">
    <text evidence="8">The sequence shown here is derived from an EMBL/GenBank/DDBJ whole genome shotgun (WGS) entry which is preliminary data.</text>
</comment>